<feature type="transmembrane region" description="Helical" evidence="1">
    <location>
        <begin position="31"/>
        <end position="51"/>
    </location>
</feature>
<feature type="transmembrane region" description="Helical" evidence="1">
    <location>
        <begin position="275"/>
        <end position="294"/>
    </location>
</feature>
<organism evidence="3 4">
    <name type="scientific">Bradyrhizobium canariense</name>
    <dbReference type="NCBI Taxonomy" id="255045"/>
    <lineage>
        <taxon>Bacteria</taxon>
        <taxon>Pseudomonadati</taxon>
        <taxon>Pseudomonadota</taxon>
        <taxon>Alphaproteobacteria</taxon>
        <taxon>Hyphomicrobiales</taxon>
        <taxon>Nitrobacteraceae</taxon>
        <taxon>Bradyrhizobium</taxon>
    </lineage>
</organism>
<feature type="domain" description="Acyltransferase 3" evidence="2">
    <location>
        <begin position="26"/>
        <end position="325"/>
    </location>
</feature>
<proteinExistence type="predicted"/>
<dbReference type="AlphaFoldDB" id="A0A1H1WAI5"/>
<dbReference type="Pfam" id="PF01757">
    <property type="entry name" value="Acyl_transf_3"/>
    <property type="match status" value="1"/>
</dbReference>
<evidence type="ECO:0000259" key="2">
    <source>
        <dbReference type="Pfam" id="PF01757"/>
    </source>
</evidence>
<evidence type="ECO:0000256" key="1">
    <source>
        <dbReference type="SAM" id="Phobius"/>
    </source>
</evidence>
<dbReference type="InterPro" id="IPR050879">
    <property type="entry name" value="Acyltransferase_3"/>
</dbReference>
<sequence length="426" mass="46798">MTMKSTTTNKTTSPQMEETKMHFRVLDSWRGVAALLVAIFHLNVLSAVYSLDFVRNAYLFVDFFFVLSGFVITHSYADRLGTLGGLGTFAIRRLGRLWPLHVVVLLAFVIVEGAKAVSAARGASFYYPPFTGATSLHSILTNLAFAQSFGVEQQLTWNPPSWSICAEFWTYLIFAAAFFIAATWLRRIRFATEAFIVAILIGSASILISFARHGIDATYDLGLARCIYGFLVGHLTYRLWRAASHIKFSTGLLEVGALIAVTGYVSVAGRTEYSFLAPLVFAFVVFVFAFESGPVSRLMLNKGNAWLGRISYSIYMWQAFIIFNFVDRPISMLEKMTGHVFATTEGASSALGGEAGKLIVLGGHVVPILVTILFVGFLIAVASVSYYLIEKPGQELFAGLARWLRDRFAQDGGRSLNSAPSVGAAR</sequence>
<dbReference type="GO" id="GO:0016020">
    <property type="term" value="C:membrane"/>
    <property type="evidence" value="ECO:0007669"/>
    <property type="project" value="TreeGrafter"/>
</dbReference>
<accession>A0A1H1WAI5</accession>
<dbReference type="InterPro" id="IPR002656">
    <property type="entry name" value="Acyl_transf_3_dom"/>
</dbReference>
<dbReference type="GO" id="GO:0000271">
    <property type="term" value="P:polysaccharide biosynthetic process"/>
    <property type="evidence" value="ECO:0007669"/>
    <property type="project" value="TreeGrafter"/>
</dbReference>
<dbReference type="Proteomes" id="UP000243904">
    <property type="component" value="Chromosome I"/>
</dbReference>
<feature type="transmembrane region" description="Helical" evidence="1">
    <location>
        <begin position="126"/>
        <end position="148"/>
    </location>
</feature>
<dbReference type="PANTHER" id="PTHR23028">
    <property type="entry name" value="ACETYLTRANSFERASE"/>
    <property type="match status" value="1"/>
</dbReference>
<keyword evidence="4" id="KW-1185">Reference proteome</keyword>
<reference evidence="4" key="1">
    <citation type="submission" date="2016-10" db="EMBL/GenBank/DDBJ databases">
        <authorList>
            <person name="Varghese N."/>
            <person name="Submissions S."/>
        </authorList>
    </citation>
    <scope>NUCLEOTIDE SEQUENCE [LARGE SCALE GENOMIC DNA]</scope>
    <source>
        <strain evidence="4">GAS369</strain>
    </source>
</reference>
<dbReference type="GO" id="GO:0016747">
    <property type="term" value="F:acyltransferase activity, transferring groups other than amino-acyl groups"/>
    <property type="evidence" value="ECO:0007669"/>
    <property type="project" value="InterPro"/>
</dbReference>
<dbReference type="PANTHER" id="PTHR23028:SF131">
    <property type="entry name" value="BLR2367 PROTEIN"/>
    <property type="match status" value="1"/>
</dbReference>
<feature type="transmembrane region" description="Helical" evidence="1">
    <location>
        <begin position="168"/>
        <end position="185"/>
    </location>
</feature>
<feature type="transmembrane region" description="Helical" evidence="1">
    <location>
        <begin position="58"/>
        <end position="77"/>
    </location>
</feature>
<keyword evidence="1" id="KW-0472">Membrane</keyword>
<keyword evidence="1" id="KW-1133">Transmembrane helix</keyword>
<feature type="transmembrane region" description="Helical" evidence="1">
    <location>
        <begin position="365"/>
        <end position="389"/>
    </location>
</feature>
<evidence type="ECO:0000313" key="3">
    <source>
        <dbReference type="EMBL" id="SDS94075.1"/>
    </source>
</evidence>
<name>A0A1H1WAI5_9BRAD</name>
<feature type="transmembrane region" description="Helical" evidence="1">
    <location>
        <begin position="194"/>
        <end position="215"/>
    </location>
</feature>
<feature type="transmembrane region" description="Helical" evidence="1">
    <location>
        <begin position="221"/>
        <end position="240"/>
    </location>
</feature>
<protein>
    <recommendedName>
        <fullName evidence="2">Acyltransferase 3 domain-containing protein</fullName>
    </recommendedName>
</protein>
<evidence type="ECO:0000313" key="4">
    <source>
        <dbReference type="Proteomes" id="UP000243904"/>
    </source>
</evidence>
<keyword evidence="1" id="KW-0812">Transmembrane</keyword>
<gene>
    <name evidence="3" type="ORF">SAMN05444158_3762</name>
</gene>
<feature type="transmembrane region" description="Helical" evidence="1">
    <location>
        <begin position="306"/>
        <end position="326"/>
    </location>
</feature>
<feature type="transmembrane region" description="Helical" evidence="1">
    <location>
        <begin position="97"/>
        <end position="114"/>
    </location>
</feature>
<dbReference type="EMBL" id="LT629750">
    <property type="protein sequence ID" value="SDS94075.1"/>
    <property type="molecule type" value="Genomic_DNA"/>
</dbReference>